<dbReference type="Proteomes" id="UP000078576">
    <property type="component" value="Unassembled WGS sequence"/>
</dbReference>
<dbReference type="OrthoDB" id="3600083at2759"/>
<gene>
    <name evidence="2" type="ORF">VP1G_05938</name>
</gene>
<feature type="compositionally biased region" description="Low complexity" evidence="1">
    <location>
        <begin position="276"/>
        <end position="290"/>
    </location>
</feature>
<accession>A0A194V4A3</accession>
<evidence type="ECO:0000313" key="2">
    <source>
        <dbReference type="EMBL" id="KUI58676.1"/>
    </source>
</evidence>
<organism evidence="2 3">
    <name type="scientific">Cytospora mali</name>
    <name type="common">Apple Valsa canker fungus</name>
    <name type="synonym">Valsa mali</name>
    <dbReference type="NCBI Taxonomy" id="578113"/>
    <lineage>
        <taxon>Eukaryota</taxon>
        <taxon>Fungi</taxon>
        <taxon>Dikarya</taxon>
        <taxon>Ascomycota</taxon>
        <taxon>Pezizomycotina</taxon>
        <taxon>Sordariomycetes</taxon>
        <taxon>Sordariomycetidae</taxon>
        <taxon>Diaporthales</taxon>
        <taxon>Cytosporaceae</taxon>
        <taxon>Cytospora</taxon>
    </lineage>
</organism>
<feature type="compositionally biased region" description="Polar residues" evidence="1">
    <location>
        <begin position="58"/>
        <end position="67"/>
    </location>
</feature>
<feature type="region of interest" description="Disordered" evidence="1">
    <location>
        <begin position="599"/>
        <end position="625"/>
    </location>
</feature>
<feature type="compositionally biased region" description="Polar residues" evidence="1">
    <location>
        <begin position="257"/>
        <end position="274"/>
    </location>
</feature>
<feature type="compositionally biased region" description="Basic and acidic residues" evidence="1">
    <location>
        <begin position="420"/>
        <end position="438"/>
    </location>
</feature>
<feature type="compositionally biased region" description="Basic and acidic residues" evidence="1">
    <location>
        <begin position="533"/>
        <end position="543"/>
    </location>
</feature>
<name>A0A194V4A3_CYTMA</name>
<feature type="compositionally biased region" description="Basic and acidic residues" evidence="1">
    <location>
        <begin position="182"/>
        <end position="192"/>
    </location>
</feature>
<evidence type="ECO:0000313" key="3">
    <source>
        <dbReference type="Proteomes" id="UP000078576"/>
    </source>
</evidence>
<feature type="compositionally biased region" description="Low complexity" evidence="1">
    <location>
        <begin position="103"/>
        <end position="120"/>
    </location>
</feature>
<dbReference type="STRING" id="694573.A0A194V4A3"/>
<dbReference type="EMBL" id="KN714717">
    <property type="protein sequence ID" value="KUI58676.1"/>
    <property type="molecule type" value="Genomic_DNA"/>
</dbReference>
<feature type="compositionally biased region" description="Polar residues" evidence="1">
    <location>
        <begin position="75"/>
        <end position="98"/>
    </location>
</feature>
<feature type="compositionally biased region" description="Low complexity" evidence="1">
    <location>
        <begin position="464"/>
        <end position="496"/>
    </location>
</feature>
<keyword evidence="3" id="KW-1185">Reference proteome</keyword>
<dbReference type="AlphaFoldDB" id="A0A194V4A3"/>
<feature type="region of interest" description="Disordered" evidence="1">
    <location>
        <begin position="1"/>
        <end position="567"/>
    </location>
</feature>
<proteinExistence type="predicted"/>
<protein>
    <submittedName>
        <fullName evidence="2">Uncharacterized protein</fullName>
    </submittedName>
</protein>
<reference evidence="3" key="1">
    <citation type="submission" date="2014-12" db="EMBL/GenBank/DDBJ databases">
        <title>Genome Sequence of Valsa Canker Pathogens Uncovers a Specific Adaption of Colonization on Woody Bark.</title>
        <authorList>
            <person name="Yin Z."/>
            <person name="Liu H."/>
            <person name="Gao X."/>
            <person name="Li Z."/>
            <person name="Song N."/>
            <person name="Ke X."/>
            <person name="Dai Q."/>
            <person name="Wu Y."/>
            <person name="Sun Y."/>
            <person name="Xu J.-R."/>
            <person name="Kang Z.K."/>
            <person name="Wang L."/>
            <person name="Huang L."/>
        </authorList>
    </citation>
    <scope>NUCLEOTIDE SEQUENCE [LARGE SCALE GENOMIC DNA]</scope>
    <source>
        <strain evidence="3">SXYL134</strain>
    </source>
</reference>
<feature type="compositionally biased region" description="Low complexity" evidence="1">
    <location>
        <begin position="379"/>
        <end position="406"/>
    </location>
</feature>
<feature type="compositionally biased region" description="Low complexity" evidence="1">
    <location>
        <begin position="247"/>
        <end position="256"/>
    </location>
</feature>
<evidence type="ECO:0000256" key="1">
    <source>
        <dbReference type="SAM" id="MobiDB-lite"/>
    </source>
</evidence>
<sequence length="625" mass="64956">MSVRNLRAMFENRTQESPPDRGRSPAQSSTGTESPRPLSKVRTSFVAIEKDGRIGLQRNPSEASSISGRKLSGDTEATSSIQLDNTATNVSSPTTSRSDINRAPPSAAFAISSPQGPGNSAAGGGTSSTNPSGPPDSIPNDGPRGPTTLASGRQAVLAESPQIRQGTGRDRESEGSRSSGGRRLEPSEKTGEGEVTSGGSQGEAGTAPKGVNDGGNEGPTGDSARRSTSGGAAVTESLNGFDKTKATKPAAGTAQKSENVPSVKPSTPASQTKPASKPSETTSRRSTTPTTEKKATEKKATEKKPTEKPTEKKPAEKKPTEKKPTEKKLAPPNGSPGGSAKPRSKSTTRPVKLPASLTTHTAASGSKARAVSGPVCAPANTARPTSRTSSSSGTASKSLRRSSSVAGRQRPSLGPPPKLPSKDHPVPKKESKVDEDFLARMTRPTQSYANKVHEKVPVTPPRKPAAAAKKPASAKSGSARKPVSKTTSAATSAAASPETERKIAPVVETTPIAEETITVAKREKVAPMPETPKTPEREPTIMEEKEEGIEEVPVASTVPRSSNEPEVEVADAPLVNGHHKEEEVVKEPSVADPKVEIKVEQPVSEPVSSGAVDPVQAQEEEEEEL</sequence>
<feature type="compositionally biased region" description="Basic and acidic residues" evidence="1">
    <location>
        <begin position="291"/>
        <end position="329"/>
    </location>
</feature>